<evidence type="ECO:0000256" key="2">
    <source>
        <dbReference type="ARBA" id="ARBA00023015"/>
    </source>
</evidence>
<dbReference type="InterPro" id="IPR039425">
    <property type="entry name" value="RNA_pol_sigma-70-like"/>
</dbReference>
<protein>
    <submittedName>
        <fullName evidence="6">Sigma-70 family RNA polymerase sigma factor</fullName>
    </submittedName>
</protein>
<proteinExistence type="inferred from homology"/>
<dbReference type="InterPro" id="IPR013324">
    <property type="entry name" value="RNA_pol_sigma_r3/r4-like"/>
</dbReference>
<dbReference type="NCBIfam" id="TIGR02989">
    <property type="entry name" value="Sig-70_gvs1"/>
    <property type="match status" value="1"/>
</dbReference>
<dbReference type="Proteomes" id="UP000676169">
    <property type="component" value="Chromosome"/>
</dbReference>
<dbReference type="InterPro" id="IPR013325">
    <property type="entry name" value="RNA_pol_sigma_r2"/>
</dbReference>
<dbReference type="PANTHER" id="PTHR43133:SF51">
    <property type="entry name" value="RNA POLYMERASE SIGMA FACTOR"/>
    <property type="match status" value="1"/>
</dbReference>
<evidence type="ECO:0000259" key="5">
    <source>
        <dbReference type="Pfam" id="PF04542"/>
    </source>
</evidence>
<dbReference type="GO" id="GO:0006352">
    <property type="term" value="P:DNA-templated transcription initiation"/>
    <property type="evidence" value="ECO:0007669"/>
    <property type="project" value="InterPro"/>
</dbReference>
<organism evidence="6 7">
    <name type="scientific">Luteolibacter ambystomatis</name>
    <dbReference type="NCBI Taxonomy" id="2824561"/>
    <lineage>
        <taxon>Bacteria</taxon>
        <taxon>Pseudomonadati</taxon>
        <taxon>Verrucomicrobiota</taxon>
        <taxon>Verrucomicrobiia</taxon>
        <taxon>Verrucomicrobiales</taxon>
        <taxon>Verrucomicrobiaceae</taxon>
        <taxon>Luteolibacter</taxon>
    </lineage>
</organism>
<feature type="domain" description="RNA polymerase sigma-70 region 2" evidence="5">
    <location>
        <begin position="16"/>
        <end position="82"/>
    </location>
</feature>
<dbReference type="RefSeq" id="WP_211630849.1">
    <property type="nucleotide sequence ID" value="NZ_CP073100.1"/>
</dbReference>
<gene>
    <name evidence="6" type="ORF">KBB96_17840</name>
</gene>
<dbReference type="SUPFAM" id="SSF88946">
    <property type="entry name" value="Sigma2 domain of RNA polymerase sigma factors"/>
    <property type="match status" value="1"/>
</dbReference>
<keyword evidence="2" id="KW-0805">Transcription regulation</keyword>
<evidence type="ECO:0000313" key="7">
    <source>
        <dbReference type="Proteomes" id="UP000676169"/>
    </source>
</evidence>
<dbReference type="Gene3D" id="1.10.1740.10">
    <property type="match status" value="1"/>
</dbReference>
<dbReference type="AlphaFoldDB" id="A0A975G7W2"/>
<dbReference type="SUPFAM" id="SSF88659">
    <property type="entry name" value="Sigma3 and sigma4 domains of RNA polymerase sigma factors"/>
    <property type="match status" value="1"/>
</dbReference>
<name>A0A975G7W2_9BACT</name>
<evidence type="ECO:0000313" key="6">
    <source>
        <dbReference type="EMBL" id="QUE50709.1"/>
    </source>
</evidence>
<evidence type="ECO:0000256" key="3">
    <source>
        <dbReference type="ARBA" id="ARBA00023082"/>
    </source>
</evidence>
<dbReference type="NCBIfam" id="TIGR02937">
    <property type="entry name" value="sigma70-ECF"/>
    <property type="match status" value="1"/>
</dbReference>
<dbReference type="PANTHER" id="PTHR43133">
    <property type="entry name" value="RNA POLYMERASE ECF-TYPE SIGMA FACTO"/>
    <property type="match status" value="1"/>
</dbReference>
<accession>A0A975G7W2</accession>
<evidence type="ECO:0000256" key="4">
    <source>
        <dbReference type="ARBA" id="ARBA00023163"/>
    </source>
</evidence>
<dbReference type="Gene3D" id="1.10.10.10">
    <property type="entry name" value="Winged helix-like DNA-binding domain superfamily/Winged helix DNA-binding domain"/>
    <property type="match status" value="1"/>
</dbReference>
<dbReference type="InterPro" id="IPR014331">
    <property type="entry name" value="RNA_pol_sigma70_ECF_RHOBA"/>
</dbReference>
<reference evidence="6" key="1">
    <citation type="submission" date="2021-04" db="EMBL/GenBank/DDBJ databases">
        <title>Luteolibacter sp. 32A isolated from the skin of an Anderson's salamander (Ambystoma andersonii).</title>
        <authorList>
            <person name="Spergser J."/>
            <person name="Busse H.-J."/>
        </authorList>
    </citation>
    <scope>NUCLEOTIDE SEQUENCE</scope>
    <source>
        <strain evidence="6">32A</strain>
    </source>
</reference>
<dbReference type="EMBL" id="CP073100">
    <property type="protein sequence ID" value="QUE50709.1"/>
    <property type="molecule type" value="Genomic_DNA"/>
</dbReference>
<evidence type="ECO:0000256" key="1">
    <source>
        <dbReference type="ARBA" id="ARBA00010641"/>
    </source>
</evidence>
<dbReference type="KEGG" id="lamb:KBB96_17840"/>
<dbReference type="GO" id="GO:0016987">
    <property type="term" value="F:sigma factor activity"/>
    <property type="evidence" value="ECO:0007669"/>
    <property type="project" value="UniProtKB-KW"/>
</dbReference>
<dbReference type="InterPro" id="IPR014284">
    <property type="entry name" value="RNA_pol_sigma-70_dom"/>
</dbReference>
<keyword evidence="3" id="KW-0731">Sigma factor</keyword>
<comment type="similarity">
    <text evidence="1">Belongs to the sigma-70 factor family. ECF subfamily.</text>
</comment>
<dbReference type="Pfam" id="PF04542">
    <property type="entry name" value="Sigma70_r2"/>
    <property type="match status" value="1"/>
</dbReference>
<keyword evidence="4" id="KW-0804">Transcription</keyword>
<keyword evidence="7" id="KW-1185">Reference proteome</keyword>
<dbReference type="InterPro" id="IPR007627">
    <property type="entry name" value="RNA_pol_sigma70_r2"/>
</dbReference>
<dbReference type="InterPro" id="IPR036388">
    <property type="entry name" value="WH-like_DNA-bd_sf"/>
</dbReference>
<sequence length="176" mass="20108">MTERPRNPEERMVGWIASHQAALHRYILSLLPDRSLAEDVLQETNLVLWRKAADYDPERPFLAWAFGVARHQVMAARRDAGRDRHVFNDQLVEMLADEHSPHDHTSPVQEALEGCLNQLPRQHRELILARYEPGASVQDLARAREKTPGALSVLLLRIRKTLEDCIERKLGPSALS</sequence>